<proteinExistence type="predicted"/>
<comment type="caution">
    <text evidence="1">The sequence shown here is derived from an EMBL/GenBank/DDBJ whole genome shotgun (WGS) entry which is preliminary data.</text>
</comment>
<reference evidence="1 2" key="1">
    <citation type="submission" date="2020-08" db="EMBL/GenBank/DDBJ databases">
        <title>Functional genomics of gut bacteria from endangered species of beetles.</title>
        <authorList>
            <person name="Carlos-Shanley C."/>
        </authorList>
    </citation>
    <scope>NUCLEOTIDE SEQUENCE [LARGE SCALE GENOMIC DNA]</scope>
    <source>
        <strain evidence="1 2">S00070</strain>
    </source>
</reference>
<dbReference type="AlphaFoldDB" id="A0A841EEM5"/>
<dbReference type="RefSeq" id="WP_184128431.1">
    <property type="nucleotide sequence ID" value="NZ_JACHKT010000001.1"/>
</dbReference>
<dbReference type="Proteomes" id="UP000524404">
    <property type="component" value="Unassembled WGS sequence"/>
</dbReference>
<dbReference type="EMBL" id="JACHKT010000001">
    <property type="protein sequence ID" value="MBB6001446.1"/>
    <property type="molecule type" value="Genomic_DNA"/>
</dbReference>
<organism evidence="1 2">
    <name type="scientific">Arcicella rosea</name>
    <dbReference type="NCBI Taxonomy" id="502909"/>
    <lineage>
        <taxon>Bacteria</taxon>
        <taxon>Pseudomonadati</taxon>
        <taxon>Bacteroidota</taxon>
        <taxon>Cytophagia</taxon>
        <taxon>Cytophagales</taxon>
        <taxon>Flectobacillaceae</taxon>
        <taxon>Arcicella</taxon>
    </lineage>
</organism>
<accession>A0A841EEM5</accession>
<protein>
    <submittedName>
        <fullName evidence="1">Uncharacterized protein</fullName>
    </submittedName>
</protein>
<sequence>MMSNQKETNPKMPTHTVYFLKHNGDDAKAEWIKAGVAWEHTDGEGLNLSLDSLGQKVALTVRKNKA</sequence>
<gene>
    <name evidence="1" type="ORF">HNP25_000085</name>
</gene>
<name>A0A841EEM5_9BACT</name>
<keyword evidence="2" id="KW-1185">Reference proteome</keyword>
<evidence type="ECO:0000313" key="2">
    <source>
        <dbReference type="Proteomes" id="UP000524404"/>
    </source>
</evidence>
<evidence type="ECO:0000313" key="1">
    <source>
        <dbReference type="EMBL" id="MBB6001446.1"/>
    </source>
</evidence>